<dbReference type="EMBL" id="CAJVPZ010014991">
    <property type="protein sequence ID" value="CAG8662275.1"/>
    <property type="molecule type" value="Genomic_DNA"/>
</dbReference>
<dbReference type="Proteomes" id="UP000789396">
    <property type="component" value="Unassembled WGS sequence"/>
</dbReference>
<sequence length="100" mass="11620">MDKDLVELALQVRYRVEKDEKKASEFSNKMKDLLNFDAKNNEALNNYLLFTALEPGYKDDVDGIIKNDCIVENDYCSEAKTFKQSVANKSFVRRINTCER</sequence>
<dbReference type="AlphaFoldDB" id="A0A9N9E2D9"/>
<organism evidence="1 2">
    <name type="scientific">Racocetra fulgida</name>
    <dbReference type="NCBI Taxonomy" id="60492"/>
    <lineage>
        <taxon>Eukaryota</taxon>
        <taxon>Fungi</taxon>
        <taxon>Fungi incertae sedis</taxon>
        <taxon>Mucoromycota</taxon>
        <taxon>Glomeromycotina</taxon>
        <taxon>Glomeromycetes</taxon>
        <taxon>Diversisporales</taxon>
        <taxon>Gigasporaceae</taxon>
        <taxon>Racocetra</taxon>
    </lineage>
</organism>
<reference evidence="1" key="1">
    <citation type="submission" date="2021-06" db="EMBL/GenBank/DDBJ databases">
        <authorList>
            <person name="Kallberg Y."/>
            <person name="Tangrot J."/>
            <person name="Rosling A."/>
        </authorList>
    </citation>
    <scope>NUCLEOTIDE SEQUENCE</scope>
    <source>
        <strain evidence="1">IN212</strain>
    </source>
</reference>
<gene>
    <name evidence="1" type="ORF">RFULGI_LOCUS8894</name>
</gene>
<accession>A0A9N9E2D9</accession>
<proteinExistence type="predicted"/>
<protein>
    <submittedName>
        <fullName evidence="1">13034_t:CDS:1</fullName>
    </submittedName>
</protein>
<evidence type="ECO:0000313" key="1">
    <source>
        <dbReference type="EMBL" id="CAG8662275.1"/>
    </source>
</evidence>
<name>A0A9N9E2D9_9GLOM</name>
<comment type="caution">
    <text evidence="1">The sequence shown here is derived from an EMBL/GenBank/DDBJ whole genome shotgun (WGS) entry which is preliminary data.</text>
</comment>
<evidence type="ECO:0000313" key="2">
    <source>
        <dbReference type="Proteomes" id="UP000789396"/>
    </source>
</evidence>
<keyword evidence="2" id="KW-1185">Reference proteome</keyword>